<name>A0A9K3HRT9_HELAN</name>
<keyword evidence="3" id="KW-1185">Reference proteome</keyword>
<keyword evidence="1" id="KW-1133">Transmembrane helix</keyword>
<sequence length="74" mass="8375">MLCTICSNKVTILSYYTQIDKGPAIIGSKIVTRYDFFFFLGLAFGSCLYTLKLLGMIYVSPIKRSPESMRNTSF</sequence>
<feature type="transmembrane region" description="Helical" evidence="1">
    <location>
        <begin position="36"/>
        <end position="59"/>
    </location>
</feature>
<dbReference type="EMBL" id="MNCJ02000326">
    <property type="protein sequence ID" value="KAF5783498.1"/>
    <property type="molecule type" value="Genomic_DNA"/>
</dbReference>
<proteinExistence type="predicted"/>
<organism evidence="2 3">
    <name type="scientific">Helianthus annuus</name>
    <name type="common">Common sunflower</name>
    <dbReference type="NCBI Taxonomy" id="4232"/>
    <lineage>
        <taxon>Eukaryota</taxon>
        <taxon>Viridiplantae</taxon>
        <taxon>Streptophyta</taxon>
        <taxon>Embryophyta</taxon>
        <taxon>Tracheophyta</taxon>
        <taxon>Spermatophyta</taxon>
        <taxon>Magnoliopsida</taxon>
        <taxon>eudicotyledons</taxon>
        <taxon>Gunneridae</taxon>
        <taxon>Pentapetalae</taxon>
        <taxon>asterids</taxon>
        <taxon>campanulids</taxon>
        <taxon>Asterales</taxon>
        <taxon>Asteraceae</taxon>
        <taxon>Asteroideae</taxon>
        <taxon>Heliantheae alliance</taxon>
        <taxon>Heliantheae</taxon>
        <taxon>Helianthus</taxon>
    </lineage>
</organism>
<reference evidence="2" key="1">
    <citation type="journal article" date="2017" name="Nature">
        <title>The sunflower genome provides insights into oil metabolism, flowering and Asterid evolution.</title>
        <authorList>
            <person name="Badouin H."/>
            <person name="Gouzy J."/>
            <person name="Grassa C.J."/>
            <person name="Murat F."/>
            <person name="Staton S.E."/>
            <person name="Cottret L."/>
            <person name="Lelandais-Briere C."/>
            <person name="Owens G.L."/>
            <person name="Carrere S."/>
            <person name="Mayjonade B."/>
            <person name="Legrand L."/>
            <person name="Gill N."/>
            <person name="Kane N.C."/>
            <person name="Bowers J.E."/>
            <person name="Hubner S."/>
            <person name="Bellec A."/>
            <person name="Berard A."/>
            <person name="Berges H."/>
            <person name="Blanchet N."/>
            <person name="Boniface M.C."/>
            <person name="Brunel D."/>
            <person name="Catrice O."/>
            <person name="Chaidir N."/>
            <person name="Claudel C."/>
            <person name="Donnadieu C."/>
            <person name="Faraut T."/>
            <person name="Fievet G."/>
            <person name="Helmstetter N."/>
            <person name="King M."/>
            <person name="Knapp S.J."/>
            <person name="Lai Z."/>
            <person name="Le Paslier M.C."/>
            <person name="Lippi Y."/>
            <person name="Lorenzon L."/>
            <person name="Mandel J.R."/>
            <person name="Marage G."/>
            <person name="Marchand G."/>
            <person name="Marquand E."/>
            <person name="Bret-Mestries E."/>
            <person name="Morien E."/>
            <person name="Nambeesan S."/>
            <person name="Nguyen T."/>
            <person name="Pegot-Espagnet P."/>
            <person name="Pouilly N."/>
            <person name="Raftis F."/>
            <person name="Sallet E."/>
            <person name="Schiex T."/>
            <person name="Thomas J."/>
            <person name="Vandecasteele C."/>
            <person name="Vares D."/>
            <person name="Vear F."/>
            <person name="Vautrin S."/>
            <person name="Crespi M."/>
            <person name="Mangin B."/>
            <person name="Burke J.M."/>
            <person name="Salse J."/>
            <person name="Munos S."/>
            <person name="Vincourt P."/>
            <person name="Rieseberg L.H."/>
            <person name="Langlade N.B."/>
        </authorList>
    </citation>
    <scope>NUCLEOTIDE SEQUENCE</scope>
    <source>
        <tissue evidence="2">Leaves</tissue>
    </source>
</reference>
<keyword evidence="1" id="KW-0472">Membrane</keyword>
<gene>
    <name evidence="2" type="ORF">HanXRQr2_Chr11g0508631</name>
</gene>
<evidence type="ECO:0000313" key="2">
    <source>
        <dbReference type="EMBL" id="KAF5783498.1"/>
    </source>
</evidence>
<dbReference type="Gramene" id="mRNA:HanXRQr2_Chr11g0508631">
    <property type="protein sequence ID" value="CDS:HanXRQr2_Chr11g0508631.1"/>
    <property type="gene ID" value="HanXRQr2_Chr11g0508631"/>
</dbReference>
<dbReference type="AlphaFoldDB" id="A0A9K3HRT9"/>
<evidence type="ECO:0000313" key="3">
    <source>
        <dbReference type="Proteomes" id="UP000215914"/>
    </source>
</evidence>
<evidence type="ECO:0000256" key="1">
    <source>
        <dbReference type="SAM" id="Phobius"/>
    </source>
</evidence>
<keyword evidence="1" id="KW-0812">Transmembrane</keyword>
<dbReference type="Proteomes" id="UP000215914">
    <property type="component" value="Unassembled WGS sequence"/>
</dbReference>
<comment type="caution">
    <text evidence="2">The sequence shown here is derived from an EMBL/GenBank/DDBJ whole genome shotgun (WGS) entry which is preliminary data.</text>
</comment>
<reference evidence="2" key="2">
    <citation type="submission" date="2020-06" db="EMBL/GenBank/DDBJ databases">
        <title>Helianthus annuus Genome sequencing and assembly Release 2.</title>
        <authorList>
            <person name="Gouzy J."/>
            <person name="Langlade N."/>
            <person name="Munos S."/>
        </authorList>
    </citation>
    <scope>NUCLEOTIDE SEQUENCE</scope>
    <source>
        <tissue evidence="2">Leaves</tissue>
    </source>
</reference>
<accession>A0A9K3HRT9</accession>
<protein>
    <submittedName>
        <fullName evidence="2">Uncharacterized protein</fullName>
    </submittedName>
</protein>